<dbReference type="PATRIC" id="fig|451644.5.peg.5796"/>
<organism evidence="1 2">
    <name type="scientific">Mycolicibacterium conceptionense</name>
    <dbReference type="NCBI Taxonomy" id="451644"/>
    <lineage>
        <taxon>Bacteria</taxon>
        <taxon>Bacillati</taxon>
        <taxon>Actinomycetota</taxon>
        <taxon>Actinomycetes</taxon>
        <taxon>Mycobacteriales</taxon>
        <taxon>Mycobacteriaceae</taxon>
        <taxon>Mycolicibacterium</taxon>
    </lineage>
</organism>
<evidence type="ECO:0000313" key="1">
    <source>
        <dbReference type="EMBL" id="KMV14836.1"/>
    </source>
</evidence>
<protein>
    <submittedName>
        <fullName evidence="1">Uncharacterized protein</fullName>
    </submittedName>
</protein>
<reference evidence="1 2" key="1">
    <citation type="submission" date="2015-06" db="EMBL/GenBank/DDBJ databases">
        <title>Genome sequence of Mycobacterium conceptionense strain MLE.</title>
        <authorList>
            <person name="Greninger A.L."/>
            <person name="Cunningham G."/>
            <person name="Chiu C.Y."/>
            <person name="Miller S."/>
        </authorList>
    </citation>
    <scope>NUCLEOTIDE SEQUENCE [LARGE SCALE GENOMIC DNA]</scope>
    <source>
        <strain evidence="1 2">MLE</strain>
    </source>
</reference>
<dbReference type="RefSeq" id="WP_048896373.1">
    <property type="nucleotide sequence ID" value="NZ_LFOD01000039.1"/>
</dbReference>
<name>A0A0J8TZH4_9MYCO</name>
<comment type="caution">
    <text evidence="1">The sequence shown here is derived from an EMBL/GenBank/DDBJ whole genome shotgun (WGS) entry which is preliminary data.</text>
</comment>
<proteinExistence type="predicted"/>
<gene>
    <name evidence="1" type="ORF">ACT17_28280</name>
</gene>
<dbReference type="Proteomes" id="UP000037594">
    <property type="component" value="Unassembled WGS sequence"/>
</dbReference>
<accession>A0A0J8TZH4</accession>
<sequence>MKIIEQIHHGDYQSERTVEFPDDADPAAIIAELLPSSAYCYQVPPPELQEKLAASLTEKGRFEHGWSRFWIEQ</sequence>
<dbReference type="EMBL" id="LFOD01000039">
    <property type="protein sequence ID" value="KMV14836.1"/>
    <property type="molecule type" value="Genomic_DNA"/>
</dbReference>
<evidence type="ECO:0000313" key="2">
    <source>
        <dbReference type="Proteomes" id="UP000037594"/>
    </source>
</evidence>
<dbReference type="AlphaFoldDB" id="A0A0J8TZH4"/>